<accession>A0A1I4X4T6</accession>
<dbReference type="EMBL" id="FOUR01000005">
    <property type="protein sequence ID" value="SFN20416.1"/>
    <property type="molecule type" value="Genomic_DNA"/>
</dbReference>
<feature type="transmembrane region" description="Helical" evidence="1">
    <location>
        <begin position="122"/>
        <end position="138"/>
    </location>
</feature>
<gene>
    <name evidence="2" type="ORF">SAMN04487961_2467</name>
</gene>
<name>A0A1I4X4T6_9GAMM</name>
<proteinExistence type="predicted"/>
<feature type="transmembrane region" description="Helical" evidence="1">
    <location>
        <begin position="96"/>
        <end position="116"/>
    </location>
</feature>
<evidence type="ECO:0000313" key="2">
    <source>
        <dbReference type="EMBL" id="SFN20416.1"/>
    </source>
</evidence>
<keyword evidence="3" id="KW-1185">Reference proteome</keyword>
<dbReference type="OrthoDB" id="6364065at2"/>
<dbReference type="AlphaFoldDB" id="A0A1I4X4T6"/>
<keyword evidence="1" id="KW-0472">Membrane</keyword>
<keyword evidence="1" id="KW-1133">Transmembrane helix</keyword>
<protein>
    <submittedName>
        <fullName evidence="2">Uncharacterized protein</fullName>
    </submittedName>
</protein>
<evidence type="ECO:0000313" key="3">
    <source>
        <dbReference type="Proteomes" id="UP000199339"/>
    </source>
</evidence>
<sequence length="225" mass="26275">MTIAVTQEDVIELDRWSVPDLEMQRDGWSVPPRDSWRIDRRLRQTRVSAKTSTLFTRFNSHYLLIQINRRKKDLPEQVLDLTFVQEEPREIRDYRLGLWLVGAICMTVPAALYSVFPAPLPWLIAPLVLAVVFMSLAVRTTRHVFEFRALNSDVVLFTIDARTPSRERVDLFLTELREGILRGQRQLPEGKRRIPLAVAEMRRLAEAGVIGKDDYEQIKRNWFAM</sequence>
<organism evidence="2 3">
    <name type="scientific">Marinobacter pelagius</name>
    <dbReference type="NCBI Taxonomy" id="379482"/>
    <lineage>
        <taxon>Bacteria</taxon>
        <taxon>Pseudomonadati</taxon>
        <taxon>Pseudomonadota</taxon>
        <taxon>Gammaproteobacteria</taxon>
        <taxon>Pseudomonadales</taxon>
        <taxon>Marinobacteraceae</taxon>
        <taxon>Marinobacter</taxon>
    </lineage>
</organism>
<keyword evidence="1" id="KW-0812">Transmembrane</keyword>
<dbReference type="Proteomes" id="UP000199339">
    <property type="component" value="Unassembled WGS sequence"/>
</dbReference>
<reference evidence="3" key="1">
    <citation type="submission" date="2016-10" db="EMBL/GenBank/DDBJ databases">
        <authorList>
            <person name="Varghese N."/>
            <person name="Submissions S."/>
        </authorList>
    </citation>
    <scope>NUCLEOTIDE SEQUENCE [LARGE SCALE GENOMIC DNA]</scope>
    <source>
        <strain evidence="3">CGMCC 1.6775</strain>
    </source>
</reference>
<dbReference type="RefSeq" id="WP_092003832.1">
    <property type="nucleotide sequence ID" value="NZ_FOUR01000005.1"/>
</dbReference>
<evidence type="ECO:0000256" key="1">
    <source>
        <dbReference type="SAM" id="Phobius"/>
    </source>
</evidence>